<evidence type="ECO:0000313" key="3">
    <source>
        <dbReference type="EMBL" id="MFC4219794.1"/>
    </source>
</evidence>
<evidence type="ECO:0000256" key="1">
    <source>
        <dbReference type="SAM" id="SignalP"/>
    </source>
</evidence>
<dbReference type="EMBL" id="JBHSCL010000004">
    <property type="protein sequence ID" value="MFC4219794.1"/>
    <property type="molecule type" value="Genomic_DNA"/>
</dbReference>
<proteinExistence type="predicted"/>
<organism evidence="3 4">
    <name type="scientific">Flagellimonas marina</name>
    <dbReference type="NCBI Taxonomy" id="1775168"/>
    <lineage>
        <taxon>Bacteria</taxon>
        <taxon>Pseudomonadati</taxon>
        <taxon>Bacteroidota</taxon>
        <taxon>Flavobacteriia</taxon>
        <taxon>Flavobacteriales</taxon>
        <taxon>Flavobacteriaceae</taxon>
        <taxon>Flagellimonas</taxon>
    </lineage>
</organism>
<accession>A0ABV8PHX4</accession>
<feature type="chain" id="PRO_5047185217" evidence="1">
    <location>
        <begin position="23"/>
        <end position="240"/>
    </location>
</feature>
<dbReference type="PROSITE" id="PS51257">
    <property type="entry name" value="PROKAR_LIPOPROTEIN"/>
    <property type="match status" value="1"/>
</dbReference>
<dbReference type="InterPro" id="IPR021255">
    <property type="entry name" value="DUF2807"/>
</dbReference>
<reference evidence="4" key="1">
    <citation type="journal article" date="2019" name="Int. J. Syst. Evol. Microbiol.">
        <title>The Global Catalogue of Microorganisms (GCM) 10K type strain sequencing project: providing services to taxonomists for standard genome sequencing and annotation.</title>
        <authorList>
            <consortium name="The Broad Institute Genomics Platform"/>
            <consortium name="The Broad Institute Genome Sequencing Center for Infectious Disease"/>
            <person name="Wu L."/>
            <person name="Ma J."/>
        </authorList>
    </citation>
    <scope>NUCLEOTIDE SEQUENCE [LARGE SCALE GENOMIC DNA]</scope>
    <source>
        <strain evidence="4">CGMCC 1.15774</strain>
    </source>
</reference>
<dbReference type="Pfam" id="PF10988">
    <property type="entry name" value="DUF2807"/>
    <property type="match status" value="1"/>
</dbReference>
<name>A0ABV8PHX4_9FLAO</name>
<keyword evidence="4" id="KW-1185">Reference proteome</keyword>
<gene>
    <name evidence="3" type="ORF">ACFOWS_06610</name>
</gene>
<protein>
    <submittedName>
        <fullName evidence="3">Head GIN domain-containing protein</fullName>
    </submittedName>
</protein>
<evidence type="ECO:0000259" key="2">
    <source>
        <dbReference type="Pfam" id="PF10988"/>
    </source>
</evidence>
<dbReference type="Gene3D" id="2.160.20.120">
    <property type="match status" value="1"/>
</dbReference>
<sequence>MTTLARLAIAALFSLFASSCMFDMNFGDGKKGNGEVVEESRNISEDFTEVSASEGLDVFVTQDKEYKITVEADENIIDLIGTDIKDGKLKIHAIENIGRATKKIYVSLPTVTALKSSSGADLIAQNVIESETLELDASSGSDLQVEVVAREVSADASSGADIRLSGRADMLYADASSGSDIKAKDLLAKTCNADASSGADISVNVSESLVADASSGADIKYTGEASVQTKKSVSGSVHKY</sequence>
<keyword evidence="1" id="KW-0732">Signal</keyword>
<feature type="domain" description="Putative auto-transporter adhesin head GIN" evidence="2">
    <location>
        <begin position="46"/>
        <end position="225"/>
    </location>
</feature>
<feature type="signal peptide" evidence="1">
    <location>
        <begin position="1"/>
        <end position="22"/>
    </location>
</feature>
<dbReference type="Proteomes" id="UP001595841">
    <property type="component" value="Unassembled WGS sequence"/>
</dbReference>
<evidence type="ECO:0000313" key="4">
    <source>
        <dbReference type="Proteomes" id="UP001595841"/>
    </source>
</evidence>
<comment type="caution">
    <text evidence="3">The sequence shown here is derived from an EMBL/GenBank/DDBJ whole genome shotgun (WGS) entry which is preliminary data.</text>
</comment>
<dbReference type="RefSeq" id="WP_379763150.1">
    <property type="nucleotide sequence ID" value="NZ_JBHSCL010000004.1"/>
</dbReference>